<keyword evidence="2" id="KW-1185">Reference proteome</keyword>
<dbReference type="EMBL" id="JANFZH010000001">
    <property type="protein sequence ID" value="MCQ4838305.1"/>
    <property type="molecule type" value="Genomic_DNA"/>
</dbReference>
<protein>
    <submittedName>
        <fullName evidence="1">Uncharacterized protein</fullName>
    </submittedName>
</protein>
<organism evidence="1 2">
    <name type="scientific">Neglectibacter timonensis</name>
    <dbReference type="NCBI Taxonomy" id="1776382"/>
    <lineage>
        <taxon>Bacteria</taxon>
        <taxon>Bacillati</taxon>
        <taxon>Bacillota</taxon>
        <taxon>Clostridia</taxon>
        <taxon>Eubacteriales</taxon>
        <taxon>Oscillospiraceae</taxon>
        <taxon>Neglectibacter</taxon>
    </lineage>
</organism>
<evidence type="ECO:0000313" key="1">
    <source>
        <dbReference type="EMBL" id="MCQ4838305.1"/>
    </source>
</evidence>
<dbReference type="GeneID" id="90532406"/>
<proteinExistence type="predicted"/>
<accession>A0ABT1RVD7</accession>
<sequence>MAADSPVKEAMVKTAVVHLLRTAKRDPERTARNVTELACVLTHRNLVPEEETLFLSGMARFIREGNEKEALSLVQQFFFPNSSQRPG</sequence>
<gene>
    <name evidence="1" type="ORF">NE695_00070</name>
</gene>
<dbReference type="Proteomes" id="UP001524473">
    <property type="component" value="Unassembled WGS sequence"/>
</dbReference>
<dbReference type="RefSeq" id="WP_066863826.1">
    <property type="nucleotide sequence ID" value="NZ_CABKVV010000013.1"/>
</dbReference>
<name>A0ABT1RVD7_9FIRM</name>
<reference evidence="1 2" key="1">
    <citation type="submission" date="2022-06" db="EMBL/GenBank/DDBJ databases">
        <title>Isolation of gut microbiota from human fecal samples.</title>
        <authorList>
            <person name="Pamer E.G."/>
            <person name="Barat B."/>
            <person name="Waligurski E."/>
            <person name="Medina S."/>
            <person name="Paddock L."/>
            <person name="Mostad J."/>
        </authorList>
    </citation>
    <scope>NUCLEOTIDE SEQUENCE [LARGE SCALE GENOMIC DNA]</scope>
    <source>
        <strain evidence="1 2">DFI.9.73</strain>
    </source>
</reference>
<comment type="caution">
    <text evidence="1">The sequence shown here is derived from an EMBL/GenBank/DDBJ whole genome shotgun (WGS) entry which is preliminary data.</text>
</comment>
<evidence type="ECO:0000313" key="2">
    <source>
        <dbReference type="Proteomes" id="UP001524473"/>
    </source>
</evidence>